<dbReference type="GO" id="GO:0008270">
    <property type="term" value="F:zinc ion binding"/>
    <property type="evidence" value="ECO:0007669"/>
    <property type="project" value="UniProtKB-KW"/>
</dbReference>
<protein>
    <submittedName>
        <fullName evidence="4">Gastrula zinc finger protein xFG20-1</fullName>
    </submittedName>
</protein>
<reference evidence="4" key="1">
    <citation type="submission" date="2025-08" db="UniProtKB">
        <authorList>
            <consortium name="RefSeq"/>
        </authorList>
    </citation>
    <scope>IDENTIFICATION</scope>
    <source>
        <strain evidence="4">Mau12</strain>
        <tissue evidence="4">Whole Body</tissue>
    </source>
</reference>
<evidence type="ECO:0000259" key="2">
    <source>
        <dbReference type="PROSITE" id="PS50157"/>
    </source>
</evidence>
<keyword evidence="3" id="KW-1185">Reference proteome</keyword>
<evidence type="ECO:0000313" key="3">
    <source>
        <dbReference type="Proteomes" id="UP000515162"/>
    </source>
</evidence>
<name>A0A6P8K479_DROMA</name>
<organism evidence="3 4">
    <name type="scientific">Drosophila mauritiana</name>
    <name type="common">Fruit fly</name>
    <dbReference type="NCBI Taxonomy" id="7226"/>
    <lineage>
        <taxon>Eukaryota</taxon>
        <taxon>Metazoa</taxon>
        <taxon>Ecdysozoa</taxon>
        <taxon>Arthropoda</taxon>
        <taxon>Hexapoda</taxon>
        <taxon>Insecta</taxon>
        <taxon>Pterygota</taxon>
        <taxon>Neoptera</taxon>
        <taxon>Endopterygota</taxon>
        <taxon>Diptera</taxon>
        <taxon>Brachycera</taxon>
        <taxon>Muscomorpha</taxon>
        <taxon>Ephydroidea</taxon>
        <taxon>Drosophilidae</taxon>
        <taxon>Drosophila</taxon>
        <taxon>Sophophora</taxon>
    </lineage>
</organism>
<dbReference type="RefSeq" id="XP_033159239.1">
    <property type="nucleotide sequence ID" value="XM_033303348.1"/>
</dbReference>
<dbReference type="PROSITE" id="PS00028">
    <property type="entry name" value="ZINC_FINGER_C2H2_1"/>
    <property type="match status" value="3"/>
</dbReference>
<feature type="domain" description="C2H2-type" evidence="2">
    <location>
        <begin position="94"/>
        <end position="123"/>
    </location>
</feature>
<feature type="domain" description="C2H2-type" evidence="2">
    <location>
        <begin position="133"/>
        <end position="162"/>
    </location>
</feature>
<dbReference type="SMART" id="SM00355">
    <property type="entry name" value="ZnF_C2H2"/>
    <property type="match status" value="4"/>
</dbReference>
<dbReference type="AlphaFoldDB" id="A0A6P8K479"/>
<feature type="domain" description="C2H2-type" evidence="2">
    <location>
        <begin position="20"/>
        <end position="48"/>
    </location>
</feature>
<proteinExistence type="predicted"/>
<evidence type="ECO:0000256" key="1">
    <source>
        <dbReference type="PROSITE-ProRule" id="PRU00042"/>
    </source>
</evidence>
<evidence type="ECO:0000313" key="4">
    <source>
        <dbReference type="RefSeq" id="XP_033159239.1"/>
    </source>
</evidence>
<accession>A0A6P8K479</accession>
<dbReference type="InterPro" id="IPR013087">
    <property type="entry name" value="Znf_C2H2_type"/>
</dbReference>
<dbReference type="PROSITE" id="PS50157">
    <property type="entry name" value="ZINC_FINGER_C2H2_2"/>
    <property type="match status" value="3"/>
</dbReference>
<dbReference type="Gene3D" id="3.30.160.60">
    <property type="entry name" value="Classic Zinc Finger"/>
    <property type="match status" value="1"/>
</dbReference>
<keyword evidence="1" id="KW-0863">Zinc-finger</keyword>
<keyword evidence="1" id="KW-0862">Zinc</keyword>
<dbReference type="GeneID" id="117140431"/>
<dbReference type="Proteomes" id="UP000515162">
    <property type="component" value="Chromosome 3L"/>
</dbReference>
<keyword evidence="1" id="KW-0479">Metal-binding</keyword>
<gene>
    <name evidence="4" type="primary">LOC117140431</name>
</gene>
<sequence length="264" mass="30437">MENRRCTVVAVAELVDDLAFCCEWCGKVYKSLVRYHKHIVCTHKLRVPDHQLVNCFHCPRSDCRYHKHGPGVQDFRQIGKLRRHYQEKHMTGHHSCESCQKQFQLKSSLVAHRCRLRHSAIRYSQSAINLGRHVCSVCGKGYTHLGALQLHLTCSKHGTPNTPTEDQKAMRDKVCLQCNVDTHRCSVRTERSFKSDRLIFRKSSQDTHGKSSHLQAEDWRFLVEMEQLVRGIVDGTVRDPMLLTELASLLPALQQIQDSDLEIK</sequence>